<reference evidence="1 2" key="1">
    <citation type="submission" date="2015-01" db="EMBL/GenBank/DDBJ databases">
        <title>Genome of allotetraploid Gossypium barbadense reveals genomic plasticity and fiber elongation in cotton evolution.</title>
        <authorList>
            <person name="Chen X."/>
            <person name="Liu X."/>
            <person name="Zhao B."/>
            <person name="Zheng H."/>
            <person name="Hu Y."/>
            <person name="Lu G."/>
            <person name="Yang C."/>
            <person name="Chen J."/>
            <person name="Shan C."/>
            <person name="Zhang L."/>
            <person name="Zhou Y."/>
            <person name="Wang L."/>
            <person name="Guo W."/>
            <person name="Bai Y."/>
            <person name="Ruan J."/>
            <person name="Shangguan X."/>
            <person name="Mao Y."/>
            <person name="Jiang J."/>
            <person name="Zhu Y."/>
            <person name="Lei J."/>
            <person name="Kang H."/>
            <person name="Chen S."/>
            <person name="He X."/>
            <person name="Wang R."/>
            <person name="Wang Y."/>
            <person name="Chen J."/>
            <person name="Wang L."/>
            <person name="Yu S."/>
            <person name="Wang B."/>
            <person name="Wei J."/>
            <person name="Song S."/>
            <person name="Lu X."/>
            <person name="Gao Z."/>
            <person name="Gu W."/>
            <person name="Deng X."/>
            <person name="Ma D."/>
            <person name="Wang S."/>
            <person name="Liang W."/>
            <person name="Fang L."/>
            <person name="Cai C."/>
            <person name="Zhu X."/>
            <person name="Zhou B."/>
            <person name="Zhang Y."/>
            <person name="Chen Z."/>
            <person name="Xu S."/>
            <person name="Zhu R."/>
            <person name="Wang S."/>
            <person name="Zhang T."/>
            <person name="Zhao G."/>
        </authorList>
    </citation>
    <scope>NUCLEOTIDE SEQUENCE [LARGE SCALE GENOMIC DNA]</scope>
    <source>
        <strain evidence="2">cv. Xinhai21</strain>
        <tissue evidence="1">Leaf</tissue>
    </source>
</reference>
<proteinExistence type="predicted"/>
<dbReference type="OrthoDB" id="1305335at2759"/>
<dbReference type="AlphaFoldDB" id="A0A2P5YAB1"/>
<name>A0A2P5YAB1_GOSBA</name>
<evidence type="ECO:0000313" key="1">
    <source>
        <dbReference type="EMBL" id="PPS12515.1"/>
    </source>
</evidence>
<protein>
    <submittedName>
        <fullName evidence="1">Uncharacterized protein</fullName>
    </submittedName>
</protein>
<organism evidence="1 2">
    <name type="scientific">Gossypium barbadense</name>
    <name type="common">Sea Island cotton</name>
    <name type="synonym">Hibiscus barbadensis</name>
    <dbReference type="NCBI Taxonomy" id="3634"/>
    <lineage>
        <taxon>Eukaryota</taxon>
        <taxon>Viridiplantae</taxon>
        <taxon>Streptophyta</taxon>
        <taxon>Embryophyta</taxon>
        <taxon>Tracheophyta</taxon>
        <taxon>Spermatophyta</taxon>
        <taxon>Magnoliopsida</taxon>
        <taxon>eudicotyledons</taxon>
        <taxon>Gunneridae</taxon>
        <taxon>Pentapetalae</taxon>
        <taxon>rosids</taxon>
        <taxon>malvids</taxon>
        <taxon>Malvales</taxon>
        <taxon>Malvaceae</taxon>
        <taxon>Malvoideae</taxon>
        <taxon>Gossypium</taxon>
    </lineage>
</organism>
<gene>
    <name evidence="1" type="ORF">GOBAR_AA08125</name>
</gene>
<dbReference type="EMBL" id="KZ663472">
    <property type="protein sequence ID" value="PPS12515.1"/>
    <property type="molecule type" value="Genomic_DNA"/>
</dbReference>
<evidence type="ECO:0000313" key="2">
    <source>
        <dbReference type="Proteomes" id="UP000239757"/>
    </source>
</evidence>
<dbReference type="Proteomes" id="UP000239757">
    <property type="component" value="Unassembled WGS sequence"/>
</dbReference>
<accession>A0A2P5YAB1</accession>
<sequence>MQQQGNLGVALNMARALERKQKVSSKMLSQNNLNWLATQNAGSTSIIPTIKSFAKGGGQTTKPTENNRKIGSSAPFIKRLTQADMAERRAKGLCYNCDESYSMGDRCKRLFWIEVADIEDEQDDEADDLENSLYAIRGTCNSSTMQLIAKV</sequence>